<feature type="compositionally biased region" description="Polar residues" evidence="1">
    <location>
        <begin position="59"/>
        <end position="71"/>
    </location>
</feature>
<organism evidence="2 3">
    <name type="scientific">Leersia perrieri</name>
    <dbReference type="NCBI Taxonomy" id="77586"/>
    <lineage>
        <taxon>Eukaryota</taxon>
        <taxon>Viridiplantae</taxon>
        <taxon>Streptophyta</taxon>
        <taxon>Embryophyta</taxon>
        <taxon>Tracheophyta</taxon>
        <taxon>Spermatophyta</taxon>
        <taxon>Magnoliopsida</taxon>
        <taxon>Liliopsida</taxon>
        <taxon>Poales</taxon>
        <taxon>Poaceae</taxon>
        <taxon>BOP clade</taxon>
        <taxon>Oryzoideae</taxon>
        <taxon>Oryzeae</taxon>
        <taxon>Oryzinae</taxon>
        <taxon>Leersia</taxon>
    </lineage>
</organism>
<dbReference type="Proteomes" id="UP000032180">
    <property type="component" value="Chromosome 9"/>
</dbReference>
<feature type="region of interest" description="Disordered" evidence="1">
    <location>
        <begin position="59"/>
        <end position="90"/>
    </location>
</feature>
<accession>A0A0D9XFU9</accession>
<name>A0A0D9XFU9_9ORYZ</name>
<feature type="compositionally biased region" description="Basic and acidic residues" evidence="1">
    <location>
        <begin position="9"/>
        <end position="20"/>
    </location>
</feature>
<protein>
    <submittedName>
        <fullName evidence="2">Uncharacterized protein</fullName>
    </submittedName>
</protein>
<reference evidence="2" key="3">
    <citation type="submission" date="2015-04" db="UniProtKB">
        <authorList>
            <consortium name="EnsemblPlants"/>
        </authorList>
    </citation>
    <scope>IDENTIFICATION</scope>
</reference>
<dbReference type="HOGENOM" id="CLU_2444063_0_0_1"/>
<sequence length="90" mass="9614">MNKLSGEPDETKTRTRHDTTRTACMRHTRYQANEVTRGRPHLAGRLLMMSSVRQAQSCATAPSAEQQSAPGTGSVCPGAGGTLYRAHGAS</sequence>
<evidence type="ECO:0000256" key="1">
    <source>
        <dbReference type="SAM" id="MobiDB-lite"/>
    </source>
</evidence>
<proteinExistence type="predicted"/>
<dbReference type="EnsemblPlants" id="LPERR09G13030.1">
    <property type="protein sequence ID" value="LPERR09G13030.1"/>
    <property type="gene ID" value="LPERR09G13030"/>
</dbReference>
<dbReference type="AlphaFoldDB" id="A0A0D9XFU9"/>
<keyword evidence="3" id="KW-1185">Reference proteome</keyword>
<feature type="region of interest" description="Disordered" evidence="1">
    <location>
        <begin position="1"/>
        <end position="22"/>
    </location>
</feature>
<evidence type="ECO:0000313" key="3">
    <source>
        <dbReference type="Proteomes" id="UP000032180"/>
    </source>
</evidence>
<reference evidence="3" key="2">
    <citation type="submission" date="2013-12" db="EMBL/GenBank/DDBJ databases">
        <authorList>
            <person name="Yu Y."/>
            <person name="Lee S."/>
            <person name="de Baynast K."/>
            <person name="Wissotski M."/>
            <person name="Liu L."/>
            <person name="Talag J."/>
            <person name="Goicoechea J."/>
            <person name="Angelova A."/>
            <person name="Jetty R."/>
            <person name="Kudrna D."/>
            <person name="Golser W."/>
            <person name="Rivera L."/>
            <person name="Zhang J."/>
            <person name="Wing R."/>
        </authorList>
    </citation>
    <scope>NUCLEOTIDE SEQUENCE</scope>
</reference>
<evidence type="ECO:0000313" key="2">
    <source>
        <dbReference type="EnsemblPlants" id="LPERR09G13030.1"/>
    </source>
</evidence>
<reference evidence="2 3" key="1">
    <citation type="submission" date="2012-08" db="EMBL/GenBank/DDBJ databases">
        <title>Oryza genome evolution.</title>
        <authorList>
            <person name="Wing R.A."/>
        </authorList>
    </citation>
    <scope>NUCLEOTIDE SEQUENCE</scope>
</reference>
<dbReference type="Gramene" id="LPERR09G13030.1">
    <property type="protein sequence ID" value="LPERR09G13030.1"/>
    <property type="gene ID" value="LPERR09G13030"/>
</dbReference>